<keyword evidence="17" id="KW-1185">Reference proteome</keyword>
<evidence type="ECO:0000256" key="7">
    <source>
        <dbReference type="ARBA" id="ARBA00022679"/>
    </source>
</evidence>
<evidence type="ECO:0000256" key="1">
    <source>
        <dbReference type="ARBA" id="ARBA00001946"/>
    </source>
</evidence>
<dbReference type="EMBL" id="LOHZ01000039">
    <property type="protein sequence ID" value="KYO64920.1"/>
    <property type="molecule type" value="Genomic_DNA"/>
</dbReference>
<evidence type="ECO:0000256" key="10">
    <source>
        <dbReference type="ARBA" id="ARBA00022777"/>
    </source>
</evidence>
<accession>A0A161PVV5</accession>
<evidence type="ECO:0000259" key="15">
    <source>
        <dbReference type="Pfam" id="PF01326"/>
    </source>
</evidence>
<dbReference type="OrthoDB" id="9812167at2"/>
<dbReference type="Gene3D" id="3.30.470.20">
    <property type="entry name" value="ATP-grasp fold, B domain"/>
    <property type="match status" value="1"/>
</dbReference>
<evidence type="ECO:0000256" key="3">
    <source>
        <dbReference type="ARBA" id="ARBA00004742"/>
    </source>
</evidence>
<protein>
    <recommendedName>
        <fullName evidence="6">Phosphoenolpyruvate synthase</fullName>
        <ecNumber evidence="5">2.7.9.2</ecNumber>
    </recommendedName>
    <alternativeName>
        <fullName evidence="13">Pyruvate, water dikinase</fullName>
    </alternativeName>
</protein>
<keyword evidence="7" id="KW-0808">Transferase</keyword>
<keyword evidence="9" id="KW-0547">Nucleotide-binding</keyword>
<evidence type="ECO:0000256" key="9">
    <source>
        <dbReference type="ARBA" id="ARBA00022741"/>
    </source>
</evidence>
<dbReference type="PANTHER" id="PTHR43030">
    <property type="entry name" value="PHOSPHOENOLPYRUVATE SYNTHASE"/>
    <property type="match status" value="1"/>
</dbReference>
<reference evidence="16 17" key="1">
    <citation type="submission" date="2015-12" db="EMBL/GenBank/DDBJ databases">
        <title>Draft genome of Thermovenabulum gondwanense isolated from a red thermophilic microbial mat colonisisng an outflow channel of a bore well.</title>
        <authorList>
            <person name="Patel B.K."/>
        </authorList>
    </citation>
    <scope>NUCLEOTIDE SEQUENCE [LARGE SCALE GENOMIC DNA]</scope>
    <source>
        <strain evidence="16 17">R270</strain>
    </source>
</reference>
<evidence type="ECO:0000313" key="16">
    <source>
        <dbReference type="EMBL" id="KYO64920.1"/>
    </source>
</evidence>
<keyword evidence="12" id="KW-0460">Magnesium</keyword>
<comment type="caution">
    <text evidence="16">The sequence shown here is derived from an EMBL/GenBank/DDBJ whole genome shotgun (WGS) entry which is preliminary data.</text>
</comment>
<evidence type="ECO:0000256" key="4">
    <source>
        <dbReference type="ARBA" id="ARBA00007837"/>
    </source>
</evidence>
<evidence type="ECO:0000256" key="5">
    <source>
        <dbReference type="ARBA" id="ARBA00011996"/>
    </source>
</evidence>
<dbReference type="SUPFAM" id="SSF56059">
    <property type="entry name" value="Glutathione synthetase ATP-binding domain-like"/>
    <property type="match status" value="1"/>
</dbReference>
<dbReference type="RefSeq" id="WP_068748896.1">
    <property type="nucleotide sequence ID" value="NZ_LOHZ01000039.1"/>
</dbReference>
<evidence type="ECO:0000256" key="2">
    <source>
        <dbReference type="ARBA" id="ARBA00002988"/>
    </source>
</evidence>
<dbReference type="GO" id="GO:0046872">
    <property type="term" value="F:metal ion binding"/>
    <property type="evidence" value="ECO:0007669"/>
    <property type="project" value="UniProtKB-KW"/>
</dbReference>
<keyword evidence="10" id="KW-0418">Kinase</keyword>
<dbReference type="PANTHER" id="PTHR43030:SF1">
    <property type="entry name" value="PHOSPHOENOLPYRUVATE SYNTHASE"/>
    <property type="match status" value="1"/>
</dbReference>
<comment type="cofactor">
    <cofactor evidence="1">
        <name>Mg(2+)</name>
        <dbReference type="ChEBI" id="CHEBI:18420"/>
    </cofactor>
</comment>
<comment type="pathway">
    <text evidence="3">Carbohydrate biosynthesis; gluconeogenesis.</text>
</comment>
<dbReference type="Proteomes" id="UP000075737">
    <property type="component" value="Unassembled WGS sequence"/>
</dbReference>
<proteinExistence type="inferred from homology"/>
<dbReference type="GO" id="GO:0008986">
    <property type="term" value="F:pyruvate, water dikinase activity"/>
    <property type="evidence" value="ECO:0007669"/>
    <property type="project" value="UniProtKB-EC"/>
</dbReference>
<evidence type="ECO:0000256" key="14">
    <source>
        <dbReference type="ARBA" id="ARBA00047700"/>
    </source>
</evidence>
<feature type="domain" description="Pyruvate phosphate dikinase AMP/ATP-binding" evidence="15">
    <location>
        <begin position="30"/>
        <end position="408"/>
    </location>
</feature>
<keyword evidence="11" id="KW-0067">ATP-binding</keyword>
<dbReference type="GO" id="GO:0005524">
    <property type="term" value="F:ATP binding"/>
    <property type="evidence" value="ECO:0007669"/>
    <property type="project" value="UniProtKB-KW"/>
</dbReference>
<evidence type="ECO:0000256" key="6">
    <source>
        <dbReference type="ARBA" id="ARBA00021623"/>
    </source>
</evidence>
<dbReference type="EC" id="2.7.9.2" evidence="5"/>
<evidence type="ECO:0000256" key="13">
    <source>
        <dbReference type="ARBA" id="ARBA00033470"/>
    </source>
</evidence>
<sequence length="577" mass="66859">MDTTKEKVKKFIQFNPLEIKEIREKTLGTECIGGKAKGLVYAKIHLEERKGEYEILKNVVIPESYFLSTEVYEDFLRLNNIDRIIKEEPGNLNLIQQKILEGKFPDYVIGFLEKVVSIMDYPLAIRSSSYLEDSIKYSFAGKYFTTFIPNTGGIDFRLKQITRAIKQIYASTYGKNAVVYREKHNLHDEKMAVIIQQLFGKRRKEGFYPEIAGVGFSQNYRRFTERIRKEDGVVRIVFGLGTRSTGRGYARIFSLTNLSLRPEGNNPWEIAKYSQETFDMLDMDTGELRDYNINDRLDLIPYHRNFNKFASIYSSAENMLKDVPPVLTKLNPGERIVFTFDNFPAFKPRFFRLMEFLFGYLEDLMGIAVDVEWAYEPEDPKFALVQVRPLTSYEEYSKVEIPQDIKRESIILAGDRMLTNGVLKNVKHIVYVDFEEYNKSPDKYDVAREVGRVNEKLQKERYILVGPGRWGSSNPNLGVPVTYNEISNCGMLVELGIKTKNFMPELSYGTHFFADLDLDGILYMPVFDSIETNIINFEFFKSAKRQPTEHPAVWVFEGLYDAYLDGEKMRGVVVSKE</sequence>
<dbReference type="STRING" id="520767.ATZ99_17820"/>
<dbReference type="AlphaFoldDB" id="A0A161PVV5"/>
<organism evidence="16 17">
    <name type="scientific">Thermovenabulum gondwanense</name>
    <dbReference type="NCBI Taxonomy" id="520767"/>
    <lineage>
        <taxon>Bacteria</taxon>
        <taxon>Bacillati</taxon>
        <taxon>Bacillota</taxon>
        <taxon>Clostridia</taxon>
        <taxon>Thermosediminibacterales</taxon>
        <taxon>Thermosediminibacteraceae</taxon>
        <taxon>Thermovenabulum</taxon>
    </lineage>
</organism>
<evidence type="ECO:0000313" key="17">
    <source>
        <dbReference type="Proteomes" id="UP000075737"/>
    </source>
</evidence>
<dbReference type="InterPro" id="IPR006319">
    <property type="entry name" value="PEP_synth"/>
</dbReference>
<comment type="similarity">
    <text evidence="4">Belongs to the PEP-utilizing enzyme family.</text>
</comment>
<evidence type="ECO:0000256" key="11">
    <source>
        <dbReference type="ARBA" id="ARBA00022840"/>
    </source>
</evidence>
<dbReference type="Gene3D" id="3.30.1490.20">
    <property type="entry name" value="ATP-grasp fold, A domain"/>
    <property type="match status" value="1"/>
</dbReference>
<name>A0A161PVV5_9FIRM</name>
<dbReference type="Pfam" id="PF01326">
    <property type="entry name" value="PPDK_N"/>
    <property type="match status" value="1"/>
</dbReference>
<dbReference type="InterPro" id="IPR013815">
    <property type="entry name" value="ATP_grasp_subdomain_1"/>
</dbReference>
<comment type="catalytic activity">
    <reaction evidence="14">
        <text>pyruvate + ATP + H2O = phosphoenolpyruvate + AMP + phosphate + 2 H(+)</text>
        <dbReference type="Rhea" id="RHEA:11364"/>
        <dbReference type="ChEBI" id="CHEBI:15361"/>
        <dbReference type="ChEBI" id="CHEBI:15377"/>
        <dbReference type="ChEBI" id="CHEBI:15378"/>
        <dbReference type="ChEBI" id="CHEBI:30616"/>
        <dbReference type="ChEBI" id="CHEBI:43474"/>
        <dbReference type="ChEBI" id="CHEBI:58702"/>
        <dbReference type="ChEBI" id="CHEBI:456215"/>
        <dbReference type="EC" id="2.7.9.2"/>
    </reaction>
</comment>
<dbReference type="InterPro" id="IPR002192">
    <property type="entry name" value="PPDK_AMP/ATP-bd"/>
</dbReference>
<comment type="function">
    <text evidence="2">Catalyzes the phosphorylation of pyruvate to phosphoenolpyruvate.</text>
</comment>
<evidence type="ECO:0000256" key="12">
    <source>
        <dbReference type="ARBA" id="ARBA00022842"/>
    </source>
</evidence>
<evidence type="ECO:0000256" key="8">
    <source>
        <dbReference type="ARBA" id="ARBA00022723"/>
    </source>
</evidence>
<gene>
    <name evidence="16" type="ORF">ATZ99_17820</name>
</gene>
<keyword evidence="8" id="KW-0479">Metal-binding</keyword>